<evidence type="ECO:0000313" key="1">
    <source>
        <dbReference type="EMBL" id="MFH4984138.1"/>
    </source>
</evidence>
<dbReference type="EMBL" id="JBGFUD010015471">
    <property type="protein sequence ID" value="MFH4984138.1"/>
    <property type="molecule type" value="Genomic_DNA"/>
</dbReference>
<dbReference type="AlphaFoldDB" id="A0ABD6EWJ8"/>
<proteinExistence type="predicted"/>
<evidence type="ECO:0000313" key="2">
    <source>
        <dbReference type="Proteomes" id="UP001608902"/>
    </source>
</evidence>
<reference evidence="1 2" key="1">
    <citation type="submission" date="2024-08" db="EMBL/GenBank/DDBJ databases">
        <title>Gnathostoma spinigerum genome.</title>
        <authorList>
            <person name="Gonzalez-Bertolin B."/>
            <person name="Monzon S."/>
            <person name="Zaballos A."/>
            <person name="Jimenez P."/>
            <person name="Dekumyoy P."/>
            <person name="Varona S."/>
            <person name="Cuesta I."/>
            <person name="Sumanam S."/>
            <person name="Adisakwattana P."/>
            <person name="Gasser R.B."/>
            <person name="Hernandez-Gonzalez A."/>
            <person name="Young N.D."/>
            <person name="Perteguer M.J."/>
        </authorList>
    </citation>
    <scope>NUCLEOTIDE SEQUENCE [LARGE SCALE GENOMIC DNA]</scope>
    <source>
        <strain evidence="1">AL3</strain>
        <tissue evidence="1">Liver</tissue>
    </source>
</reference>
<protein>
    <submittedName>
        <fullName evidence="1">Uncharacterized protein</fullName>
    </submittedName>
</protein>
<name>A0ABD6EWJ8_9BILA</name>
<keyword evidence="2" id="KW-1185">Reference proteome</keyword>
<organism evidence="1 2">
    <name type="scientific">Gnathostoma spinigerum</name>
    <dbReference type="NCBI Taxonomy" id="75299"/>
    <lineage>
        <taxon>Eukaryota</taxon>
        <taxon>Metazoa</taxon>
        <taxon>Ecdysozoa</taxon>
        <taxon>Nematoda</taxon>
        <taxon>Chromadorea</taxon>
        <taxon>Rhabditida</taxon>
        <taxon>Spirurina</taxon>
        <taxon>Gnathostomatomorpha</taxon>
        <taxon>Gnathostomatoidea</taxon>
        <taxon>Gnathostomatidae</taxon>
        <taxon>Gnathostoma</taxon>
    </lineage>
</organism>
<comment type="caution">
    <text evidence="1">The sequence shown here is derived from an EMBL/GenBank/DDBJ whole genome shotgun (WGS) entry which is preliminary data.</text>
</comment>
<sequence>MWDLVRTDCSQQWLATADPPLFIESTLCAKKCSFSCVSWLSLIIPFWRPLLKWQCKHEHMCNLTNIGASNTVGYFCLVPNSNRSSMNPNYTSHVTYEKSQQ</sequence>
<dbReference type="Proteomes" id="UP001608902">
    <property type="component" value="Unassembled WGS sequence"/>
</dbReference>
<gene>
    <name evidence="1" type="ORF">AB6A40_010847</name>
</gene>
<accession>A0ABD6EWJ8</accession>